<dbReference type="EMBL" id="BMMT01000006">
    <property type="protein sequence ID" value="GGI83770.1"/>
    <property type="molecule type" value="Genomic_DNA"/>
</dbReference>
<dbReference type="SUPFAM" id="SSF51726">
    <property type="entry name" value="UROD/MetE-like"/>
    <property type="match status" value="1"/>
</dbReference>
<name>A0A917NAQ3_9PSEU</name>
<dbReference type="AlphaFoldDB" id="A0A917NAQ3"/>
<dbReference type="Gene3D" id="3.20.20.210">
    <property type="match status" value="1"/>
</dbReference>
<comment type="caution">
    <text evidence="2">The sequence shown here is derived from an EMBL/GenBank/DDBJ whole genome shotgun (WGS) entry which is preliminary data.</text>
</comment>
<evidence type="ECO:0000313" key="2">
    <source>
        <dbReference type="EMBL" id="GGI83770.1"/>
    </source>
</evidence>
<protein>
    <submittedName>
        <fullName evidence="2">Uncharacterized protein</fullName>
    </submittedName>
</protein>
<organism evidence="2 3">
    <name type="scientific">Saccharopolyspora thermophila</name>
    <dbReference type="NCBI Taxonomy" id="89367"/>
    <lineage>
        <taxon>Bacteria</taxon>
        <taxon>Bacillati</taxon>
        <taxon>Actinomycetota</taxon>
        <taxon>Actinomycetes</taxon>
        <taxon>Pseudonocardiales</taxon>
        <taxon>Pseudonocardiaceae</taxon>
        <taxon>Saccharopolyspora</taxon>
    </lineage>
</organism>
<evidence type="ECO:0000256" key="1">
    <source>
        <dbReference type="SAM" id="MobiDB-lite"/>
    </source>
</evidence>
<reference evidence="2 3" key="1">
    <citation type="journal article" date="2014" name="Int. J. Syst. Evol. Microbiol.">
        <title>Complete genome sequence of Corynebacterium casei LMG S-19264T (=DSM 44701T), isolated from a smear-ripened cheese.</title>
        <authorList>
            <consortium name="US DOE Joint Genome Institute (JGI-PGF)"/>
            <person name="Walter F."/>
            <person name="Albersmeier A."/>
            <person name="Kalinowski J."/>
            <person name="Ruckert C."/>
        </authorList>
    </citation>
    <scope>NUCLEOTIDE SEQUENCE [LARGE SCALE GENOMIC DNA]</scope>
    <source>
        <strain evidence="2 3">CGMCC 4.7206</strain>
    </source>
</reference>
<feature type="compositionally biased region" description="Basic and acidic residues" evidence="1">
    <location>
        <begin position="14"/>
        <end position="25"/>
    </location>
</feature>
<proteinExistence type="predicted"/>
<dbReference type="InterPro" id="IPR038071">
    <property type="entry name" value="UROD/MetE-like_sf"/>
</dbReference>
<dbReference type="Proteomes" id="UP000597989">
    <property type="component" value="Unassembled WGS sequence"/>
</dbReference>
<evidence type="ECO:0000313" key="3">
    <source>
        <dbReference type="Proteomes" id="UP000597989"/>
    </source>
</evidence>
<gene>
    <name evidence="2" type="ORF">GCM10011581_21240</name>
</gene>
<dbReference type="RefSeq" id="WP_188987161.1">
    <property type="nucleotide sequence ID" value="NZ_BMMT01000006.1"/>
</dbReference>
<sequence length="364" mass="39269">MASQLDIGAPQADAARKRPTTRERGVHLVGSLPSSLAPDLPTGMRWVLAHAGDARLVAVPCDVDPYWITGYVQSRSQHPGFVVVKAGECTSYTDIPTHRVRRGHRLTIEDVALGRPREVAAAFAVRRLLEAEFPNLPPVQVSVPSPVDLSLFTFGHPGRALRHYSVFERMIRAEVAEVVHRHGAREVTFQLESPAALYLVHRAPSAVRTAVARAVARQLARVISATCGAVRWTVHLCHGDLGHTALFRPHDFGPAVVLVNALAEQVRALGRPVPAVHIPMAHGDQPPPADPAAYAPLRRLTRGVDVIAGCVDERHPDRSAKALVLSELALGHRVLAVGAACGYGRRTPAEATANVELARDLARS</sequence>
<accession>A0A917NAQ3</accession>
<feature type="region of interest" description="Disordered" evidence="1">
    <location>
        <begin position="1"/>
        <end position="25"/>
    </location>
</feature>